<evidence type="ECO:0000313" key="4">
    <source>
        <dbReference type="Proteomes" id="UP001151081"/>
    </source>
</evidence>
<dbReference type="SUPFAM" id="SSF51261">
    <property type="entry name" value="Duplicated hybrid motif"/>
    <property type="match status" value="1"/>
</dbReference>
<evidence type="ECO:0000259" key="2">
    <source>
        <dbReference type="PROSITE" id="PS51782"/>
    </source>
</evidence>
<dbReference type="GO" id="GO:0004222">
    <property type="term" value="F:metalloendopeptidase activity"/>
    <property type="evidence" value="ECO:0007669"/>
    <property type="project" value="TreeGrafter"/>
</dbReference>
<dbReference type="InterPro" id="IPR050570">
    <property type="entry name" value="Cell_wall_metabolism_enzyme"/>
</dbReference>
<comment type="caution">
    <text evidence="3">The sequence shown here is derived from an EMBL/GenBank/DDBJ whole genome shotgun (WGS) entry which is preliminary data.</text>
</comment>
<sequence>MDQGRSTPASSPPFSADVLSRICRGRAVGNDLACAGDLMSNDDTPFDLGPPPPIFIPPPGPVAGAPPPAPVAFAARAIVPETPAPAAPAQAQKMMALSAKAPGSYTVKSGDTLGAIAEKHDTTVSAILKANPQITNPNQISVGQQIKLSGASSGTGGASPQPSQPKPPPKKPPSKKPAADKDDDKDSKTERKLIFPLWKKPTASWKDGPRYFGCPRSGGRKHGGVDLYAPFGSKIRAIADGVIIRPPYFFYDGTNALEVFHPGVGVVRYGEISSSKRVPVRAGQKVKCGEHIAYVGLLDSLGMSMIHFELFGERARGQALTQMSGPYRRHPALKNPTKLVDKLYRLTFK</sequence>
<reference evidence="3 4" key="1">
    <citation type="submission" date="2021-04" db="EMBL/GenBank/DDBJ databases">
        <title>Genome analysis of Polyangium sp.</title>
        <authorList>
            <person name="Li Y."/>
            <person name="Wang J."/>
        </authorList>
    </citation>
    <scope>NUCLEOTIDE SEQUENCE [LARGE SCALE GENOMIC DNA]</scope>
    <source>
        <strain evidence="3 4">SDU14</strain>
    </source>
</reference>
<dbReference type="InterPro" id="IPR016047">
    <property type="entry name" value="M23ase_b-sheet_dom"/>
</dbReference>
<dbReference type="PANTHER" id="PTHR21666:SF270">
    <property type="entry name" value="MUREIN HYDROLASE ACTIVATOR ENVC"/>
    <property type="match status" value="1"/>
</dbReference>
<dbReference type="InterPro" id="IPR018392">
    <property type="entry name" value="LysM"/>
</dbReference>
<accession>A0A9X4AX05</accession>
<dbReference type="Proteomes" id="UP001151081">
    <property type="component" value="Unassembled WGS sequence"/>
</dbReference>
<protein>
    <submittedName>
        <fullName evidence="3">LysM peptidoglycan-binding domain-containing protein</fullName>
    </submittedName>
</protein>
<dbReference type="Pfam" id="PF01551">
    <property type="entry name" value="Peptidase_M23"/>
    <property type="match status" value="1"/>
</dbReference>
<proteinExistence type="predicted"/>
<dbReference type="PANTHER" id="PTHR21666">
    <property type="entry name" value="PEPTIDASE-RELATED"/>
    <property type="match status" value="1"/>
</dbReference>
<name>A0A9X4AX05_9BACT</name>
<dbReference type="SUPFAM" id="SSF54106">
    <property type="entry name" value="LysM domain"/>
    <property type="match status" value="1"/>
</dbReference>
<keyword evidence="4" id="KW-1185">Reference proteome</keyword>
<dbReference type="InterPro" id="IPR011055">
    <property type="entry name" value="Dup_hybrid_motif"/>
</dbReference>
<dbReference type="Gene3D" id="2.70.70.10">
    <property type="entry name" value="Glucose Permease (Domain IIA)"/>
    <property type="match status" value="1"/>
</dbReference>
<dbReference type="SMART" id="SM00257">
    <property type="entry name" value="LysM"/>
    <property type="match status" value="1"/>
</dbReference>
<organism evidence="3 4">
    <name type="scientific">Polyangium jinanense</name>
    <dbReference type="NCBI Taxonomy" id="2829994"/>
    <lineage>
        <taxon>Bacteria</taxon>
        <taxon>Pseudomonadati</taxon>
        <taxon>Myxococcota</taxon>
        <taxon>Polyangia</taxon>
        <taxon>Polyangiales</taxon>
        <taxon>Polyangiaceae</taxon>
        <taxon>Polyangium</taxon>
    </lineage>
</organism>
<dbReference type="Gene3D" id="3.10.350.10">
    <property type="entry name" value="LysM domain"/>
    <property type="match status" value="1"/>
</dbReference>
<dbReference type="EMBL" id="JAGTJJ010000060">
    <property type="protein sequence ID" value="MDC3987889.1"/>
    <property type="molecule type" value="Genomic_DNA"/>
</dbReference>
<dbReference type="CDD" id="cd00118">
    <property type="entry name" value="LysM"/>
    <property type="match status" value="1"/>
</dbReference>
<feature type="domain" description="LysM" evidence="2">
    <location>
        <begin position="103"/>
        <end position="148"/>
    </location>
</feature>
<evidence type="ECO:0000313" key="3">
    <source>
        <dbReference type="EMBL" id="MDC3987889.1"/>
    </source>
</evidence>
<gene>
    <name evidence="3" type="ORF">KEG57_45915</name>
</gene>
<dbReference type="PROSITE" id="PS51782">
    <property type="entry name" value="LYSM"/>
    <property type="match status" value="1"/>
</dbReference>
<dbReference type="Pfam" id="PF01476">
    <property type="entry name" value="LysM"/>
    <property type="match status" value="1"/>
</dbReference>
<feature type="compositionally biased region" description="Basic and acidic residues" evidence="1">
    <location>
        <begin position="177"/>
        <end position="193"/>
    </location>
</feature>
<feature type="region of interest" description="Disordered" evidence="1">
    <location>
        <begin position="148"/>
        <end position="193"/>
    </location>
</feature>
<evidence type="ECO:0000256" key="1">
    <source>
        <dbReference type="SAM" id="MobiDB-lite"/>
    </source>
</evidence>
<dbReference type="CDD" id="cd12797">
    <property type="entry name" value="M23_peptidase"/>
    <property type="match status" value="1"/>
</dbReference>
<dbReference type="InterPro" id="IPR036779">
    <property type="entry name" value="LysM_dom_sf"/>
</dbReference>
<dbReference type="AlphaFoldDB" id="A0A9X4AX05"/>